<gene>
    <name evidence="2" type="ORF">Adt_46817</name>
</gene>
<dbReference type="EMBL" id="JBFOLK010000116">
    <property type="protein sequence ID" value="KAL2456383.1"/>
    <property type="molecule type" value="Genomic_DNA"/>
</dbReference>
<feature type="compositionally biased region" description="Pro residues" evidence="1">
    <location>
        <begin position="295"/>
        <end position="304"/>
    </location>
</feature>
<accession>A0ABD1NZ64</accession>
<feature type="region of interest" description="Disordered" evidence="1">
    <location>
        <begin position="232"/>
        <end position="257"/>
    </location>
</feature>
<proteinExistence type="predicted"/>
<keyword evidence="3" id="KW-1185">Reference proteome</keyword>
<evidence type="ECO:0000313" key="3">
    <source>
        <dbReference type="Proteomes" id="UP001604336"/>
    </source>
</evidence>
<comment type="caution">
    <text evidence="2">The sequence shown here is derived from an EMBL/GenBank/DDBJ whole genome shotgun (WGS) entry which is preliminary data.</text>
</comment>
<dbReference type="AlphaFoldDB" id="A0ABD1NZ64"/>
<feature type="region of interest" description="Disordered" evidence="1">
    <location>
        <begin position="289"/>
        <end position="323"/>
    </location>
</feature>
<evidence type="ECO:0000256" key="1">
    <source>
        <dbReference type="SAM" id="MobiDB-lite"/>
    </source>
</evidence>
<evidence type="ECO:0000313" key="2">
    <source>
        <dbReference type="EMBL" id="KAL2456383.1"/>
    </source>
</evidence>
<feature type="compositionally biased region" description="Basic and acidic residues" evidence="1">
    <location>
        <begin position="306"/>
        <end position="323"/>
    </location>
</feature>
<name>A0ABD1NZ64_9LAMI</name>
<sequence length="323" mass="36769">MNFFTNVSLNFQVNPNRQNPNGFCPKAPSLLFKRVLQGRAEAVTAKRDKRRRGRIEVAIFTRCTERERRREQNEDQEYRGVVNLGKTIGIPLKIKSKMKLISSIIVLRPVCLFTVLTTRNFQNYKLAVKRLEEVSVSCRGAERVQLLRRWLVSLKEVERLQEAANTEHLDISIESNESPSKPTMLTAKHWGGNMRPLPQKQLSICSSVAVNENDVVLKVLGERRGHRRAVGRVLRGTSHSHSSTTRLRDQQSTSESIQATNALKSKMETYMQQMNEFITLLTSNLQSVMPGIQLPTPPPPPPLSPTHEEELDSSRDEDYLSDL</sequence>
<organism evidence="2 3">
    <name type="scientific">Abeliophyllum distichum</name>
    <dbReference type="NCBI Taxonomy" id="126358"/>
    <lineage>
        <taxon>Eukaryota</taxon>
        <taxon>Viridiplantae</taxon>
        <taxon>Streptophyta</taxon>
        <taxon>Embryophyta</taxon>
        <taxon>Tracheophyta</taxon>
        <taxon>Spermatophyta</taxon>
        <taxon>Magnoliopsida</taxon>
        <taxon>eudicotyledons</taxon>
        <taxon>Gunneridae</taxon>
        <taxon>Pentapetalae</taxon>
        <taxon>asterids</taxon>
        <taxon>lamiids</taxon>
        <taxon>Lamiales</taxon>
        <taxon>Oleaceae</taxon>
        <taxon>Forsythieae</taxon>
        <taxon>Abeliophyllum</taxon>
    </lineage>
</organism>
<dbReference type="PANTHER" id="PTHR34121:SF8">
    <property type="match status" value="1"/>
</dbReference>
<dbReference type="PANTHER" id="PTHR34121">
    <property type="entry name" value="MYOSIN-11"/>
    <property type="match status" value="1"/>
</dbReference>
<protein>
    <submittedName>
        <fullName evidence="2">Uncharacterized protein</fullName>
    </submittedName>
</protein>
<reference evidence="3" key="1">
    <citation type="submission" date="2024-07" db="EMBL/GenBank/DDBJ databases">
        <title>Two chromosome-level genome assemblies of Korean endemic species Abeliophyllum distichum and Forsythia ovata (Oleaceae).</title>
        <authorList>
            <person name="Jang H."/>
        </authorList>
    </citation>
    <scope>NUCLEOTIDE SEQUENCE [LARGE SCALE GENOMIC DNA]</scope>
</reference>
<dbReference type="Proteomes" id="UP001604336">
    <property type="component" value="Unassembled WGS sequence"/>
</dbReference>